<comment type="caution">
    <text evidence="1">The sequence shown here is derived from an EMBL/GenBank/DDBJ whole genome shotgun (WGS) entry which is preliminary data.</text>
</comment>
<organism evidence="1">
    <name type="scientific">marine sediment metagenome</name>
    <dbReference type="NCBI Taxonomy" id="412755"/>
    <lineage>
        <taxon>unclassified sequences</taxon>
        <taxon>metagenomes</taxon>
        <taxon>ecological metagenomes</taxon>
    </lineage>
</organism>
<name>X0XLZ0_9ZZZZ</name>
<evidence type="ECO:0000313" key="1">
    <source>
        <dbReference type="EMBL" id="GAG36352.1"/>
    </source>
</evidence>
<sequence>GTSVALGRLCGLQFRISTISFTAIDDASIKSILKDTEAEEKNE</sequence>
<gene>
    <name evidence="1" type="ORF">S01H1_65347</name>
</gene>
<feature type="non-terminal residue" evidence="1">
    <location>
        <position position="1"/>
    </location>
</feature>
<protein>
    <submittedName>
        <fullName evidence="1">Uncharacterized protein</fullName>
    </submittedName>
</protein>
<proteinExistence type="predicted"/>
<reference evidence="1" key="1">
    <citation type="journal article" date="2014" name="Front. Microbiol.">
        <title>High frequency of phylogenetically diverse reductive dehalogenase-homologous genes in deep subseafloor sedimentary metagenomes.</title>
        <authorList>
            <person name="Kawai M."/>
            <person name="Futagami T."/>
            <person name="Toyoda A."/>
            <person name="Takaki Y."/>
            <person name="Nishi S."/>
            <person name="Hori S."/>
            <person name="Arai W."/>
            <person name="Tsubouchi T."/>
            <person name="Morono Y."/>
            <person name="Uchiyama I."/>
            <person name="Ito T."/>
            <person name="Fujiyama A."/>
            <person name="Inagaki F."/>
            <person name="Takami H."/>
        </authorList>
    </citation>
    <scope>NUCLEOTIDE SEQUENCE</scope>
    <source>
        <strain evidence="1">Expedition CK06-06</strain>
    </source>
</reference>
<dbReference type="EMBL" id="BARS01043133">
    <property type="protein sequence ID" value="GAG36352.1"/>
    <property type="molecule type" value="Genomic_DNA"/>
</dbReference>
<accession>X0XLZ0</accession>
<dbReference type="AlphaFoldDB" id="X0XLZ0"/>